<dbReference type="Pfam" id="PF14737">
    <property type="entry name" value="DUF4470"/>
    <property type="match status" value="1"/>
</dbReference>
<dbReference type="Proteomes" id="UP001140091">
    <property type="component" value="Unassembled WGS sequence"/>
</dbReference>
<dbReference type="EMBL" id="JANBPK010000271">
    <property type="protein sequence ID" value="KAJ2935901.1"/>
    <property type="molecule type" value="Genomic_DNA"/>
</dbReference>
<keyword evidence="3" id="KW-1185">Reference proteome</keyword>
<reference evidence="2" key="1">
    <citation type="submission" date="2022-06" db="EMBL/GenBank/DDBJ databases">
        <title>Genome Sequence of Candolleomyces eurysporus.</title>
        <authorList>
            <person name="Buettner E."/>
        </authorList>
    </citation>
    <scope>NUCLEOTIDE SEQUENCE</scope>
    <source>
        <strain evidence="2">VTCC 930004</strain>
    </source>
</reference>
<gene>
    <name evidence="2" type="ORF">H1R20_g1193</name>
</gene>
<feature type="non-terminal residue" evidence="2">
    <location>
        <position position="1"/>
    </location>
</feature>
<evidence type="ECO:0000259" key="1">
    <source>
        <dbReference type="Pfam" id="PF14737"/>
    </source>
</evidence>
<dbReference type="InterPro" id="IPR027974">
    <property type="entry name" value="DUF4470"/>
</dbReference>
<sequence>MTSSFFIWGTTTAMDVMNLEMNEKDLSSDLNLAFIGNVVGSSRPGYTYTHIALFSLPSEFSGRMTILLNDAPPIASQNLLLLTTLATVPDEVLAAEIALHYWYSAFLLAEYEAQNVPLGEKSTLGWYYGAKSKEYLWHCLNGKISEGAARTEYSQAQTTPSRRDHRERFMAQLRPSHRVAFEEYRRSGIVRPFGVQNPHFTKPNLSLFTLEAKWWQSDSASPLNGWDPCEVIKTGKRYGAQAEDIFGCLYLFLSEQLRTFARRIREMRIAFKLFCWSPCEVGEFMKKIIFEDIDLPSTTRFDRINVSNIMD</sequence>
<dbReference type="AlphaFoldDB" id="A0A9W8MMA7"/>
<evidence type="ECO:0000313" key="2">
    <source>
        <dbReference type="EMBL" id="KAJ2935901.1"/>
    </source>
</evidence>
<dbReference type="OrthoDB" id="5282002at2759"/>
<accession>A0A9W8MMA7</accession>
<evidence type="ECO:0000313" key="3">
    <source>
        <dbReference type="Proteomes" id="UP001140091"/>
    </source>
</evidence>
<protein>
    <recommendedName>
        <fullName evidence="1">DUF4470 domain-containing protein</fullName>
    </recommendedName>
</protein>
<feature type="domain" description="DUF4470" evidence="1">
    <location>
        <begin position="8"/>
        <end position="107"/>
    </location>
</feature>
<organism evidence="2 3">
    <name type="scientific">Candolleomyces eurysporus</name>
    <dbReference type="NCBI Taxonomy" id="2828524"/>
    <lineage>
        <taxon>Eukaryota</taxon>
        <taxon>Fungi</taxon>
        <taxon>Dikarya</taxon>
        <taxon>Basidiomycota</taxon>
        <taxon>Agaricomycotina</taxon>
        <taxon>Agaricomycetes</taxon>
        <taxon>Agaricomycetidae</taxon>
        <taxon>Agaricales</taxon>
        <taxon>Agaricineae</taxon>
        <taxon>Psathyrellaceae</taxon>
        <taxon>Candolleomyces</taxon>
    </lineage>
</organism>
<comment type="caution">
    <text evidence="2">The sequence shown here is derived from an EMBL/GenBank/DDBJ whole genome shotgun (WGS) entry which is preliminary data.</text>
</comment>
<proteinExistence type="predicted"/>
<name>A0A9W8MMA7_9AGAR</name>